<gene>
    <name evidence="1" type="ORF">GCM10009433_23560</name>
</gene>
<comment type="caution">
    <text evidence="1">The sequence shown here is derived from an EMBL/GenBank/DDBJ whole genome shotgun (WGS) entry which is preliminary data.</text>
</comment>
<evidence type="ECO:0008006" key="3">
    <source>
        <dbReference type="Google" id="ProtNLM"/>
    </source>
</evidence>
<keyword evidence="2" id="KW-1185">Reference proteome</keyword>
<organism evidence="1 2">
    <name type="scientific">Psychroflexus lacisalsi</name>
    <dbReference type="NCBI Taxonomy" id="503928"/>
    <lineage>
        <taxon>Bacteria</taxon>
        <taxon>Pseudomonadati</taxon>
        <taxon>Bacteroidota</taxon>
        <taxon>Flavobacteriia</taxon>
        <taxon>Flavobacteriales</taxon>
        <taxon>Flavobacteriaceae</taxon>
        <taxon>Psychroflexus</taxon>
    </lineage>
</organism>
<evidence type="ECO:0000313" key="2">
    <source>
        <dbReference type="Proteomes" id="UP001500185"/>
    </source>
</evidence>
<dbReference type="Proteomes" id="UP001500185">
    <property type="component" value="Unassembled WGS sequence"/>
</dbReference>
<evidence type="ECO:0000313" key="1">
    <source>
        <dbReference type="EMBL" id="GAA0762835.1"/>
    </source>
</evidence>
<dbReference type="RefSeq" id="WP_224454543.1">
    <property type="nucleotide sequence ID" value="NZ_BAAAGG010000022.1"/>
</dbReference>
<protein>
    <recommendedName>
        <fullName evidence="3">HNH endonuclease</fullName>
    </recommendedName>
</protein>
<name>A0ABP3VQL3_9FLAO</name>
<reference evidence="2" key="1">
    <citation type="journal article" date="2019" name="Int. J. Syst. Evol. Microbiol.">
        <title>The Global Catalogue of Microorganisms (GCM) 10K type strain sequencing project: providing services to taxonomists for standard genome sequencing and annotation.</title>
        <authorList>
            <consortium name="The Broad Institute Genomics Platform"/>
            <consortium name="The Broad Institute Genome Sequencing Center for Infectious Disease"/>
            <person name="Wu L."/>
            <person name="Ma J."/>
        </authorList>
    </citation>
    <scope>NUCLEOTIDE SEQUENCE [LARGE SCALE GENOMIC DNA]</scope>
    <source>
        <strain evidence="2">JCM 16231</strain>
    </source>
</reference>
<dbReference type="EMBL" id="BAAAGG010000022">
    <property type="protein sequence ID" value="GAA0762835.1"/>
    <property type="molecule type" value="Genomic_DNA"/>
</dbReference>
<sequence>MFISEEQYIRKFNVYSKMVDFDSIRDNRERIKEKRKNEKIQLSIELVPKSSWFNNVRSNVKKSEWNRIRYVTYGLAEYKCEICDDRGNRHPVECHEVWDFNNSTKIQTLKGFISLCPLCHEVKHLGLARIRGNHDRAFSRFLELNNLSKHEGVKQFKFYKEEWKERSKVDWEIDLNILESYKLDVSDRIG</sequence>
<proteinExistence type="predicted"/>
<accession>A0ABP3VQL3</accession>